<evidence type="ECO:0000313" key="2">
    <source>
        <dbReference type="Proteomes" id="UP001428817"/>
    </source>
</evidence>
<evidence type="ECO:0000313" key="1">
    <source>
        <dbReference type="EMBL" id="GAA5171580.1"/>
    </source>
</evidence>
<proteinExistence type="predicted"/>
<reference evidence="2" key="1">
    <citation type="journal article" date="2019" name="Int. J. Syst. Evol. Microbiol.">
        <title>The Global Catalogue of Microorganisms (GCM) 10K type strain sequencing project: providing services to taxonomists for standard genome sequencing and annotation.</title>
        <authorList>
            <consortium name="The Broad Institute Genomics Platform"/>
            <consortium name="The Broad Institute Genome Sequencing Center for Infectious Disease"/>
            <person name="Wu L."/>
            <person name="Ma J."/>
        </authorList>
    </citation>
    <scope>NUCLEOTIDE SEQUENCE [LARGE SCALE GENOMIC DNA]</scope>
    <source>
        <strain evidence="2">JCM 18303</strain>
    </source>
</reference>
<accession>A0ABP9R4Z7</accession>
<gene>
    <name evidence="1" type="ORF">GCM10023321_70320</name>
</gene>
<sequence length="82" mass="8468">MGAVGEPVVDGGALAAGGHQSGLFEYLQVRRGGGQSEVGDLREVGHGARALGEQVQQLQAFAVGEGFAYPGELFEQLGLDRV</sequence>
<dbReference type="EMBL" id="BAABJP010000049">
    <property type="protein sequence ID" value="GAA5171580.1"/>
    <property type="molecule type" value="Genomic_DNA"/>
</dbReference>
<name>A0ABP9R4Z7_9PSEU</name>
<protein>
    <submittedName>
        <fullName evidence="1">Uncharacterized protein</fullName>
    </submittedName>
</protein>
<dbReference type="Proteomes" id="UP001428817">
    <property type="component" value="Unassembled WGS sequence"/>
</dbReference>
<comment type="caution">
    <text evidence="1">The sequence shown here is derived from an EMBL/GenBank/DDBJ whole genome shotgun (WGS) entry which is preliminary data.</text>
</comment>
<organism evidence="1 2">
    <name type="scientific">Pseudonocardia eucalypti</name>
    <dbReference type="NCBI Taxonomy" id="648755"/>
    <lineage>
        <taxon>Bacteria</taxon>
        <taxon>Bacillati</taxon>
        <taxon>Actinomycetota</taxon>
        <taxon>Actinomycetes</taxon>
        <taxon>Pseudonocardiales</taxon>
        <taxon>Pseudonocardiaceae</taxon>
        <taxon>Pseudonocardia</taxon>
    </lineage>
</organism>
<keyword evidence="2" id="KW-1185">Reference proteome</keyword>